<keyword evidence="7" id="KW-0804">Transcription</keyword>
<keyword evidence="8" id="KW-0539">Nucleus</keyword>
<feature type="compositionally biased region" description="Polar residues" evidence="9">
    <location>
        <begin position="10"/>
        <end position="30"/>
    </location>
</feature>
<name>A0A8J2L0C6_9HEXA</name>
<dbReference type="AlphaFoldDB" id="A0A8J2L0C6"/>
<dbReference type="InterPro" id="IPR008906">
    <property type="entry name" value="HATC_C_dom"/>
</dbReference>
<dbReference type="OrthoDB" id="1607513at2759"/>
<evidence type="ECO:0000256" key="5">
    <source>
        <dbReference type="ARBA" id="ARBA00023015"/>
    </source>
</evidence>
<organism evidence="12 13">
    <name type="scientific">Allacma fusca</name>
    <dbReference type="NCBI Taxonomy" id="39272"/>
    <lineage>
        <taxon>Eukaryota</taxon>
        <taxon>Metazoa</taxon>
        <taxon>Ecdysozoa</taxon>
        <taxon>Arthropoda</taxon>
        <taxon>Hexapoda</taxon>
        <taxon>Collembola</taxon>
        <taxon>Symphypleona</taxon>
        <taxon>Sminthuridae</taxon>
        <taxon>Allacma</taxon>
    </lineage>
</organism>
<accession>A0A8J2L0C6</accession>
<evidence type="ECO:0000313" key="12">
    <source>
        <dbReference type="EMBL" id="CAG7823113.1"/>
    </source>
</evidence>
<dbReference type="Pfam" id="PF05699">
    <property type="entry name" value="Dimer_Tnp_hAT"/>
    <property type="match status" value="1"/>
</dbReference>
<feature type="compositionally biased region" description="Basic residues" evidence="9">
    <location>
        <begin position="31"/>
        <end position="42"/>
    </location>
</feature>
<feature type="region of interest" description="Disordered" evidence="9">
    <location>
        <begin position="1"/>
        <end position="70"/>
    </location>
</feature>
<dbReference type="Proteomes" id="UP000708208">
    <property type="component" value="Unassembled WGS sequence"/>
</dbReference>
<proteinExistence type="predicted"/>
<keyword evidence="6" id="KW-0238">DNA-binding</keyword>
<comment type="subcellular location">
    <subcellularLocation>
        <location evidence="1">Nucleus</location>
    </subcellularLocation>
</comment>
<dbReference type="GO" id="GO:0046983">
    <property type="term" value="F:protein dimerization activity"/>
    <property type="evidence" value="ECO:0007669"/>
    <property type="project" value="InterPro"/>
</dbReference>
<dbReference type="Pfam" id="PF02892">
    <property type="entry name" value="zf-BED"/>
    <property type="match status" value="1"/>
</dbReference>
<dbReference type="GO" id="GO:0003677">
    <property type="term" value="F:DNA binding"/>
    <property type="evidence" value="ECO:0007669"/>
    <property type="project" value="UniProtKB-KW"/>
</dbReference>
<dbReference type="GO" id="GO:0008270">
    <property type="term" value="F:zinc ion binding"/>
    <property type="evidence" value="ECO:0007669"/>
    <property type="project" value="UniProtKB-KW"/>
</dbReference>
<protein>
    <submittedName>
        <fullName evidence="12">Uncharacterized protein</fullName>
    </submittedName>
</protein>
<evidence type="ECO:0000256" key="1">
    <source>
        <dbReference type="ARBA" id="ARBA00004123"/>
    </source>
</evidence>
<keyword evidence="4" id="KW-0862">Zinc</keyword>
<dbReference type="PANTHER" id="PTHR46481">
    <property type="entry name" value="ZINC FINGER BED DOMAIN-CONTAINING PROTEIN 4"/>
    <property type="match status" value="1"/>
</dbReference>
<keyword evidence="5" id="KW-0805">Transcription regulation</keyword>
<comment type="caution">
    <text evidence="12">The sequence shown here is derived from an EMBL/GenBank/DDBJ whole genome shotgun (WGS) entry which is preliminary data.</text>
</comment>
<evidence type="ECO:0000256" key="3">
    <source>
        <dbReference type="ARBA" id="ARBA00022771"/>
    </source>
</evidence>
<dbReference type="PANTHER" id="PTHR46481:SF10">
    <property type="entry name" value="ZINC FINGER BED DOMAIN-CONTAINING PROTEIN 39"/>
    <property type="match status" value="1"/>
</dbReference>
<evidence type="ECO:0000256" key="2">
    <source>
        <dbReference type="ARBA" id="ARBA00022723"/>
    </source>
</evidence>
<evidence type="ECO:0000256" key="6">
    <source>
        <dbReference type="ARBA" id="ARBA00023125"/>
    </source>
</evidence>
<feature type="domain" description="BED-type" evidence="10">
    <location>
        <begin position="197"/>
        <end position="228"/>
    </location>
</feature>
<evidence type="ECO:0000259" key="11">
    <source>
        <dbReference type="Pfam" id="PF05699"/>
    </source>
</evidence>
<evidence type="ECO:0000256" key="8">
    <source>
        <dbReference type="ARBA" id="ARBA00023242"/>
    </source>
</evidence>
<evidence type="ECO:0000313" key="13">
    <source>
        <dbReference type="Proteomes" id="UP000708208"/>
    </source>
</evidence>
<evidence type="ECO:0000256" key="9">
    <source>
        <dbReference type="SAM" id="MobiDB-lite"/>
    </source>
</evidence>
<keyword evidence="2" id="KW-0479">Metal-binding</keyword>
<evidence type="ECO:0000256" key="4">
    <source>
        <dbReference type="ARBA" id="ARBA00022833"/>
    </source>
</evidence>
<evidence type="ECO:0000259" key="10">
    <source>
        <dbReference type="Pfam" id="PF02892"/>
    </source>
</evidence>
<dbReference type="InterPro" id="IPR052035">
    <property type="entry name" value="ZnF_BED_domain_contain"/>
</dbReference>
<evidence type="ECO:0000256" key="7">
    <source>
        <dbReference type="ARBA" id="ARBA00023163"/>
    </source>
</evidence>
<keyword evidence="13" id="KW-1185">Reference proteome</keyword>
<gene>
    <name evidence="12" type="ORF">AFUS01_LOCUS33349</name>
</gene>
<reference evidence="12" key="1">
    <citation type="submission" date="2021-06" db="EMBL/GenBank/DDBJ databases">
        <authorList>
            <person name="Hodson N. C."/>
            <person name="Mongue J. A."/>
            <person name="Jaron S. K."/>
        </authorList>
    </citation>
    <scope>NUCLEOTIDE SEQUENCE</scope>
</reference>
<sequence length="848" mass="96463">MSGKRKTPHTQETYTSVVTHASKESASTSRKMPRIIHKRRSQLSKAEGKKSTVKCVKKSDRKANPSTSAELDLSANNNEEVIYSNEMSAHDSVVNNNQPKTNWLTELITRKIGHSVDHSRKRPENEKELATFDETPHSSEQQVPHEGEGDKEGSVVIGMENYQIPMKHLREAFIYVGHKYEITNKTPKSENAVSIQARCLTCNKMYYYQNPSNGGVSNLTRHLKKYHPEKYDLLDKNQAIIKEKAAESMKVWLNPTKRIKFETNDSRQMKINKALQYCIAKDKLPISFVAGEGFDFFMKTVEPKYTIPSRATIQRRFEYNHKTEVLPALKETLKNVTTGIISLDGWKSRRNDGILAFKFHFIDRDWNLRNLTIGIREINEAQTGEVIRSHFEQLIAELELKNKVSMVLTDSGANMVKAFKPPDVNLEEEFLDSSCESDDDSHDPVEVSNDEIFLYCESEHEEEQNKLYETNSIDIFSAIQPLLGSELSHLRCTSHQLQLAMNKGLQARDVATFLAYVNKIIKFFTHNVVYLAKLRKIAGKGLLKLAQTRWNYWVDAVSRISEDKVYQAVDQLIREAHGSFKGERKNGLPRKLKNADKRKMKEFCLLLRPFAVLTDVFQGDGITSSILINSLVSKLTDVRTMDAKYFPIMQNEIVSQIIQRFDPIVNNPIYIFATALDPRMKLNVFKLKDTGGLSLPTYNDAKKLCDTFFGTNHAVRIAASDILQPVEVTNFIDKINQRAQVDTINATDCIESELDMYLKSPMLQSTGNVLLYWKSKEQVYPNLSSAAKLYLALPASSGSVERLFSELSAIGRAKRACTRATSFEQLVLHAQHVDESKILKYQSVGDCI</sequence>
<keyword evidence="3" id="KW-0863">Zinc-finger</keyword>
<dbReference type="EMBL" id="CAJVCH010528426">
    <property type="protein sequence ID" value="CAG7823113.1"/>
    <property type="molecule type" value="Genomic_DNA"/>
</dbReference>
<dbReference type="GO" id="GO:0005634">
    <property type="term" value="C:nucleus"/>
    <property type="evidence" value="ECO:0007669"/>
    <property type="project" value="UniProtKB-SubCell"/>
</dbReference>
<dbReference type="InterPro" id="IPR003656">
    <property type="entry name" value="Znf_BED"/>
</dbReference>
<feature type="domain" description="HAT C-terminal dimerisation" evidence="11">
    <location>
        <begin position="753"/>
        <end position="827"/>
    </location>
</feature>
<feature type="region of interest" description="Disordered" evidence="9">
    <location>
        <begin position="114"/>
        <end position="152"/>
    </location>
</feature>